<dbReference type="PRINTS" id="PR01034">
    <property type="entry name" value="RIBOSOMALS12"/>
</dbReference>
<evidence type="ECO:0000256" key="3">
    <source>
        <dbReference type="ARBA" id="ARBA00023274"/>
    </source>
</evidence>
<keyword evidence="3" id="KW-0687">Ribonucleoprotein</keyword>
<evidence type="ECO:0000256" key="2">
    <source>
        <dbReference type="ARBA" id="ARBA00022980"/>
    </source>
</evidence>
<keyword evidence="4" id="KW-0496">Mitochondrion</keyword>
<dbReference type="InterPro" id="IPR012340">
    <property type="entry name" value="NA-bd_OB-fold"/>
</dbReference>
<dbReference type="AlphaFoldDB" id="G9HRG6"/>
<accession>G9HRG6</accession>
<comment type="similarity">
    <text evidence="1">Belongs to the universal ribosomal protein uS12 family.</text>
</comment>
<sequence>MSTLKQSALQKILYIRKNFSRTPALQKRSQVKGTVTKVTTMSPKKPNSASRHIAKVKLTNSLNVTARVPGSGYVCSKYNRVLVNGGRANDLPGVGYTLVRGVYDFSPVVGKRKRRSVYGVDRPEGFTKHIRRCFRSQQRQK</sequence>
<name>G9HRG6_9SPIT</name>
<reference evidence="4" key="1">
    <citation type="journal article" date="2012" name="Genome Biol. Evol.">
        <title>The Oxytricha trifallax Mitochondrial Genome.</title>
        <authorList>
            <person name="Swart E.C."/>
            <person name="Nowacki M."/>
            <person name="Shum J."/>
            <person name="Stiles H."/>
            <person name="Higgins B.P."/>
            <person name="Doak T.G."/>
            <person name="Schotanus K."/>
            <person name="Magrini V.J."/>
            <person name="Minx P."/>
            <person name="Mardis E.R."/>
            <person name="Landweber L.F."/>
        </authorList>
    </citation>
    <scope>NUCLEOTIDE SEQUENCE</scope>
</reference>
<dbReference type="PROSITE" id="PS00055">
    <property type="entry name" value="RIBOSOMAL_S12"/>
    <property type="match status" value="1"/>
</dbReference>
<keyword evidence="2" id="KW-0689">Ribosomal protein</keyword>
<organism evidence="4">
    <name type="scientific">Oxytricha trifallax</name>
    <dbReference type="NCBI Taxonomy" id="1172189"/>
    <lineage>
        <taxon>Eukaryota</taxon>
        <taxon>Sar</taxon>
        <taxon>Alveolata</taxon>
        <taxon>Ciliophora</taxon>
        <taxon>Intramacronucleata</taxon>
        <taxon>Spirotrichea</taxon>
        <taxon>Stichotrichia</taxon>
        <taxon>Sporadotrichida</taxon>
        <taxon>Oxytrichidae</taxon>
        <taxon>Oxytrichinae</taxon>
        <taxon>Oxytricha</taxon>
    </lineage>
</organism>
<dbReference type="PANTHER" id="PTHR11652">
    <property type="entry name" value="30S RIBOSOMAL PROTEIN S12 FAMILY MEMBER"/>
    <property type="match status" value="1"/>
</dbReference>
<dbReference type="SUPFAM" id="SSF50249">
    <property type="entry name" value="Nucleic acid-binding proteins"/>
    <property type="match status" value="1"/>
</dbReference>
<dbReference type="GO" id="GO:0003735">
    <property type="term" value="F:structural constituent of ribosome"/>
    <property type="evidence" value="ECO:0007669"/>
    <property type="project" value="InterPro"/>
</dbReference>
<evidence type="ECO:0000256" key="1">
    <source>
        <dbReference type="ARBA" id="ARBA00005657"/>
    </source>
</evidence>
<protein>
    <submittedName>
        <fullName evidence="4">Rps12</fullName>
    </submittedName>
</protein>
<gene>
    <name evidence="4" type="primary">rps12</name>
</gene>
<dbReference type="Pfam" id="PF00164">
    <property type="entry name" value="Ribosom_S12_S23"/>
    <property type="match status" value="1"/>
</dbReference>
<dbReference type="NCBIfam" id="TIGR00981">
    <property type="entry name" value="rpsL_bact"/>
    <property type="match status" value="1"/>
</dbReference>
<dbReference type="InterPro" id="IPR006032">
    <property type="entry name" value="Ribosomal_uS12"/>
</dbReference>
<geneLocation type="mitochondrion" evidence="4"/>
<proteinExistence type="inferred from homology"/>
<dbReference type="InterPro" id="IPR005679">
    <property type="entry name" value="Ribosomal_uS12_bac"/>
</dbReference>
<dbReference type="GO" id="GO:0015935">
    <property type="term" value="C:small ribosomal subunit"/>
    <property type="evidence" value="ECO:0007669"/>
    <property type="project" value="InterPro"/>
</dbReference>
<evidence type="ECO:0000313" key="4">
    <source>
        <dbReference type="EMBL" id="AEV66678.1"/>
    </source>
</evidence>
<dbReference type="GO" id="GO:0006412">
    <property type="term" value="P:translation"/>
    <property type="evidence" value="ECO:0007669"/>
    <property type="project" value="InterPro"/>
</dbReference>
<dbReference type="Gene3D" id="2.40.50.140">
    <property type="entry name" value="Nucleic acid-binding proteins"/>
    <property type="match status" value="1"/>
</dbReference>
<dbReference type="EMBL" id="JN383843">
    <property type="protein sequence ID" value="AEV66678.1"/>
    <property type="molecule type" value="Genomic_DNA"/>
</dbReference>